<dbReference type="AlphaFoldDB" id="A0A9X6NMA7"/>
<evidence type="ECO:0000313" key="1">
    <source>
        <dbReference type="EMBL" id="OWA55478.1"/>
    </source>
</evidence>
<protein>
    <submittedName>
        <fullName evidence="1">Uncharacterized protein</fullName>
    </submittedName>
</protein>
<evidence type="ECO:0000313" key="2">
    <source>
        <dbReference type="Proteomes" id="UP000192578"/>
    </source>
</evidence>
<dbReference type="Proteomes" id="UP000192578">
    <property type="component" value="Unassembled WGS sequence"/>
</dbReference>
<comment type="caution">
    <text evidence="1">The sequence shown here is derived from an EMBL/GenBank/DDBJ whole genome shotgun (WGS) entry which is preliminary data.</text>
</comment>
<feature type="non-terminal residue" evidence="1">
    <location>
        <position position="1"/>
    </location>
</feature>
<sequence>KVFLRHWDVAGLASTGVPAASGPGADRTRLMMIFFCEAGSGLGWSLHRSIWCFSVVVRGSWSSSTGGVLPRVHSIVSYIYHCHQFVPAEMRRGSYQAGVTRTVILAAID</sequence>
<reference evidence="2" key="1">
    <citation type="submission" date="2017-01" db="EMBL/GenBank/DDBJ databases">
        <title>Comparative genomics of anhydrobiosis in the tardigrade Hypsibius dujardini.</title>
        <authorList>
            <person name="Yoshida Y."/>
            <person name="Koutsovoulos G."/>
            <person name="Laetsch D."/>
            <person name="Stevens L."/>
            <person name="Kumar S."/>
            <person name="Horikawa D."/>
            <person name="Ishino K."/>
            <person name="Komine S."/>
            <person name="Tomita M."/>
            <person name="Blaxter M."/>
            <person name="Arakawa K."/>
        </authorList>
    </citation>
    <scope>NUCLEOTIDE SEQUENCE [LARGE SCALE GENOMIC DNA]</scope>
    <source>
        <strain evidence="2">Z151</strain>
    </source>
</reference>
<gene>
    <name evidence="1" type="ORF">BV898_19865</name>
</gene>
<organism evidence="1 2">
    <name type="scientific">Hypsibius exemplaris</name>
    <name type="common">Freshwater tardigrade</name>
    <dbReference type="NCBI Taxonomy" id="2072580"/>
    <lineage>
        <taxon>Eukaryota</taxon>
        <taxon>Metazoa</taxon>
        <taxon>Ecdysozoa</taxon>
        <taxon>Tardigrada</taxon>
        <taxon>Eutardigrada</taxon>
        <taxon>Parachela</taxon>
        <taxon>Hypsibioidea</taxon>
        <taxon>Hypsibiidae</taxon>
        <taxon>Hypsibius</taxon>
    </lineage>
</organism>
<proteinExistence type="predicted"/>
<accession>A0A9X6NMA7</accession>
<dbReference type="EMBL" id="MTYJ01000839">
    <property type="protein sequence ID" value="OWA55478.1"/>
    <property type="molecule type" value="Genomic_DNA"/>
</dbReference>
<name>A0A9X6NMA7_HYPEX</name>
<keyword evidence="2" id="KW-1185">Reference proteome</keyword>